<dbReference type="FunFam" id="2.160.20.10:FF:000001">
    <property type="entry name" value="Pectinesterase"/>
    <property type="match status" value="1"/>
</dbReference>
<organism evidence="9 10">
    <name type="scientific">Ceratopteris richardii</name>
    <name type="common">Triangle waterfern</name>
    <dbReference type="NCBI Taxonomy" id="49495"/>
    <lineage>
        <taxon>Eukaryota</taxon>
        <taxon>Viridiplantae</taxon>
        <taxon>Streptophyta</taxon>
        <taxon>Embryophyta</taxon>
        <taxon>Tracheophyta</taxon>
        <taxon>Polypodiopsida</taxon>
        <taxon>Polypodiidae</taxon>
        <taxon>Polypodiales</taxon>
        <taxon>Pteridineae</taxon>
        <taxon>Pteridaceae</taxon>
        <taxon>Parkerioideae</taxon>
        <taxon>Ceratopteris</taxon>
    </lineage>
</organism>
<comment type="similarity">
    <text evidence="3">In the C-terminal section; belongs to the pectinesterase family.</text>
</comment>
<comment type="similarity">
    <text evidence="2">In the N-terminal section; belongs to the PMEI family.</text>
</comment>
<feature type="compositionally biased region" description="Polar residues" evidence="6">
    <location>
        <begin position="274"/>
        <end position="288"/>
    </location>
</feature>
<gene>
    <name evidence="9" type="ORF">KP509_19G056100</name>
</gene>
<keyword evidence="7" id="KW-0472">Membrane</keyword>
<dbReference type="InterPro" id="IPR006501">
    <property type="entry name" value="Pectinesterase_inhib_dom"/>
</dbReference>
<dbReference type="CDD" id="cd15798">
    <property type="entry name" value="PMEI-like_3"/>
    <property type="match status" value="1"/>
</dbReference>
<feature type="region of interest" description="Disordered" evidence="6">
    <location>
        <begin position="274"/>
        <end position="294"/>
    </location>
</feature>
<evidence type="ECO:0000256" key="2">
    <source>
        <dbReference type="ARBA" id="ARBA00006027"/>
    </source>
</evidence>
<dbReference type="InterPro" id="IPR012334">
    <property type="entry name" value="Pectin_lyas_fold"/>
</dbReference>
<evidence type="ECO:0000256" key="5">
    <source>
        <dbReference type="ARBA" id="ARBA00023085"/>
    </source>
</evidence>
<dbReference type="OMA" id="IYLKSAC"/>
<dbReference type="Proteomes" id="UP000825935">
    <property type="component" value="Chromosome 19"/>
</dbReference>
<dbReference type="SUPFAM" id="SSF51126">
    <property type="entry name" value="Pectin lyase-like"/>
    <property type="match status" value="1"/>
</dbReference>
<evidence type="ECO:0000313" key="10">
    <source>
        <dbReference type="Proteomes" id="UP000825935"/>
    </source>
</evidence>
<reference evidence="9" key="1">
    <citation type="submission" date="2021-08" db="EMBL/GenBank/DDBJ databases">
        <title>WGS assembly of Ceratopteris richardii.</title>
        <authorList>
            <person name="Marchant D.B."/>
            <person name="Chen G."/>
            <person name="Jenkins J."/>
            <person name="Shu S."/>
            <person name="Leebens-Mack J."/>
            <person name="Grimwood J."/>
            <person name="Schmutz J."/>
            <person name="Soltis P."/>
            <person name="Soltis D."/>
            <person name="Chen Z.-H."/>
        </authorList>
    </citation>
    <scope>NUCLEOTIDE SEQUENCE</scope>
    <source>
        <strain evidence="9">Whitten #5841</strain>
        <tissue evidence="9">Leaf</tissue>
    </source>
</reference>
<feature type="transmembrane region" description="Helical" evidence="7">
    <location>
        <begin position="51"/>
        <end position="74"/>
    </location>
</feature>
<evidence type="ECO:0000259" key="8">
    <source>
        <dbReference type="SMART" id="SM00856"/>
    </source>
</evidence>
<dbReference type="Pfam" id="PF01095">
    <property type="entry name" value="Pectinesterase"/>
    <property type="match status" value="1"/>
</dbReference>
<comment type="pathway">
    <text evidence="1">Glycan metabolism; pectin degradation; 2-dehydro-3-deoxy-D-gluconate from pectin: step 1/5.</text>
</comment>
<evidence type="ECO:0000256" key="3">
    <source>
        <dbReference type="ARBA" id="ARBA00007786"/>
    </source>
</evidence>
<feature type="compositionally biased region" description="Low complexity" evidence="6">
    <location>
        <begin position="338"/>
        <end position="356"/>
    </location>
</feature>
<dbReference type="Gene3D" id="1.20.140.40">
    <property type="entry name" value="Invertase/pectin methylesterase inhibitor family protein"/>
    <property type="match status" value="1"/>
</dbReference>
<dbReference type="InterPro" id="IPR000070">
    <property type="entry name" value="Pectinesterase_cat"/>
</dbReference>
<dbReference type="AlphaFoldDB" id="A0A8T2SLD3"/>
<evidence type="ECO:0000313" key="9">
    <source>
        <dbReference type="EMBL" id="KAH7352649.1"/>
    </source>
</evidence>
<evidence type="ECO:0000256" key="7">
    <source>
        <dbReference type="SAM" id="Phobius"/>
    </source>
</evidence>
<dbReference type="GO" id="GO:0004857">
    <property type="term" value="F:enzyme inhibitor activity"/>
    <property type="evidence" value="ECO:0007669"/>
    <property type="project" value="InterPro"/>
</dbReference>
<dbReference type="OrthoDB" id="2019149at2759"/>
<evidence type="ECO:0000256" key="1">
    <source>
        <dbReference type="ARBA" id="ARBA00005184"/>
    </source>
</evidence>
<feature type="compositionally biased region" description="Pro residues" evidence="6">
    <location>
        <begin position="328"/>
        <end position="337"/>
    </location>
</feature>
<evidence type="ECO:0000256" key="6">
    <source>
        <dbReference type="SAM" id="MobiDB-lite"/>
    </source>
</evidence>
<dbReference type="InterPro" id="IPR011050">
    <property type="entry name" value="Pectin_lyase_fold/virulence"/>
</dbReference>
<feature type="region of interest" description="Disordered" evidence="6">
    <location>
        <begin position="311"/>
        <end position="358"/>
    </location>
</feature>
<dbReference type="GO" id="GO:0042545">
    <property type="term" value="P:cell wall modification"/>
    <property type="evidence" value="ECO:0007669"/>
    <property type="project" value="InterPro"/>
</dbReference>
<proteinExistence type="inferred from homology"/>
<comment type="caution">
    <text evidence="9">The sequence shown here is derived from an EMBL/GenBank/DDBJ whole genome shotgun (WGS) entry which is preliminary data.</text>
</comment>
<protein>
    <recommendedName>
        <fullName evidence="8">Pectinesterase inhibitor domain-containing protein</fullName>
    </recommendedName>
</protein>
<keyword evidence="7" id="KW-1133">Transmembrane helix</keyword>
<name>A0A8T2SLD3_CERRI</name>
<dbReference type="InterPro" id="IPR035513">
    <property type="entry name" value="Invertase/methylesterase_inhib"/>
</dbReference>
<dbReference type="Pfam" id="PF04043">
    <property type="entry name" value="PMEI"/>
    <property type="match status" value="1"/>
</dbReference>
<accession>A0A8T2SLD3</accession>
<dbReference type="NCBIfam" id="TIGR01614">
    <property type="entry name" value="PME_inhib"/>
    <property type="match status" value="1"/>
</dbReference>
<keyword evidence="4" id="KW-0378">Hydrolase</keyword>
<dbReference type="EMBL" id="CM035424">
    <property type="protein sequence ID" value="KAH7352649.1"/>
    <property type="molecule type" value="Genomic_DNA"/>
</dbReference>
<dbReference type="SUPFAM" id="SSF101148">
    <property type="entry name" value="Plant invertase/pectin methylesterase inhibitor"/>
    <property type="match status" value="1"/>
</dbReference>
<feature type="domain" description="Pectinesterase inhibitor" evidence="8">
    <location>
        <begin position="89"/>
        <end position="245"/>
    </location>
</feature>
<sequence length="670" mass="72124">MDIEELPSCVKSLSRSSSLRAYGKLYQATPNRDLPTQDFDEHNDRRQRTRCVFASLCCTLAVVVTITMGTVLAVRRRNGHTSPPSNLQSSLSAVAAACNATTYPDLCYQWLSSFPNANDANPLTLVDLGVKVALNHVDEASTMALKLFKTANFTNFTRQAIEDCLELMDMSHDQLNNSMSLLGSITLASFNSSLKQVKRTLSGAMGFKLACSEGLLEVQSNGSTVSVLIQSQDKVGKGITISLDLADKLSIFGNDLTSWNKSLPKTQSRRLLSVSTLQRSDQESSSSEFAVDEDGFPEWLSAEDRRVLQATPSAPTPATQPSSLVPAPQSPPPPIQPSPSVATPSSPSVPTPTGGAYDVSVAQDGSGNYLTINEALAGVPSGRSTRYTIYIKQGVYNEYVSIPSAMNLLTLIGDGIGQTVITGDKSSAQGLTTYSTATVAISAPNFIARKITFRNEAGPEGYQAVAMRVNADQAVFDSCSFEGYQDTLYALANRQFYTACNIYGTIDVIFGNAIAVFQSCNLLGRLPLSTQSNTFTAQGRTVASDPSGYSFQKCTVAAAPDLQSPPYSVQSYYGRPWQAYSRTVFIECSVSQVINPAGWLEWDASDPFTDTVYYGEYQNTGAGADTSNRVAWQGVHPNMSQDEASAFTVESFISGTSWLPNADVAFQASL</sequence>
<feature type="compositionally biased region" description="Low complexity" evidence="6">
    <location>
        <begin position="311"/>
        <end position="327"/>
    </location>
</feature>
<dbReference type="PANTHER" id="PTHR31707">
    <property type="entry name" value="PECTINESTERASE"/>
    <property type="match status" value="1"/>
</dbReference>
<dbReference type="Gene3D" id="2.160.20.10">
    <property type="entry name" value="Single-stranded right-handed beta-helix, Pectin lyase-like"/>
    <property type="match status" value="1"/>
</dbReference>
<evidence type="ECO:0000256" key="4">
    <source>
        <dbReference type="ARBA" id="ARBA00022801"/>
    </source>
</evidence>
<keyword evidence="10" id="KW-1185">Reference proteome</keyword>
<dbReference type="GO" id="GO:0030599">
    <property type="term" value="F:pectinesterase activity"/>
    <property type="evidence" value="ECO:0007669"/>
    <property type="project" value="InterPro"/>
</dbReference>
<dbReference type="SMART" id="SM00856">
    <property type="entry name" value="PMEI"/>
    <property type="match status" value="1"/>
</dbReference>
<keyword evidence="7" id="KW-0812">Transmembrane</keyword>
<keyword evidence="5" id="KW-0063">Aspartyl esterase</keyword>